<dbReference type="RefSeq" id="WP_101893921.1">
    <property type="nucleotide sequence ID" value="NZ_CP022684.1"/>
</dbReference>
<dbReference type="Pfam" id="PF11871">
    <property type="entry name" value="DUF3391"/>
    <property type="match status" value="1"/>
</dbReference>
<organism evidence="2 3">
    <name type="scientific">Ketobacter alkanivorans</name>
    <dbReference type="NCBI Taxonomy" id="1917421"/>
    <lineage>
        <taxon>Bacteria</taxon>
        <taxon>Pseudomonadati</taxon>
        <taxon>Pseudomonadota</taxon>
        <taxon>Gammaproteobacteria</taxon>
        <taxon>Pseudomonadales</taxon>
        <taxon>Ketobacteraceae</taxon>
        <taxon>Ketobacter</taxon>
    </lineage>
</organism>
<dbReference type="NCBIfam" id="TIGR00277">
    <property type="entry name" value="HDIG"/>
    <property type="match status" value="1"/>
</dbReference>
<dbReference type="KEGG" id="kak:Kalk_09035"/>
<proteinExistence type="predicted"/>
<sequence>MTKKKTRTRETVKVPTDQLRLGMHVSELDRPWLDTPFVFQGFPVHDQDDLTALKNICEYVYIDVLKSGRVNVDARSAMVGRTKPLQYAITTPVEDEIKQANTHYHRSYGEVERILHSAYNEETIQTEEIRRHIRECVNSIERNPSAMMWLTRIKSVDKYTAEHCLNVGILAIALGRHVGVGRKHMELLGLCGMLHDVGKMKVDQEILNKPERLTREEFEHMKLHVVHGRDILVKDASLPNEVISAAYNHHERQDGQGYPLGLNANTLNFYTKVVTIVDAYDAITSQRCYSKGNTSATALKILYENSGSQFDPKLVVKFIECIGIYPPGALVEMVAGEVGIVLSVNPENRLLPKVALLLDENKQPMQQRIVDLKAQRESQAETQHRIKTVLMDGSYGIDLSAFTAANINLGEANKFR</sequence>
<dbReference type="Proteomes" id="UP000235116">
    <property type="component" value="Chromosome"/>
</dbReference>
<evidence type="ECO:0000259" key="1">
    <source>
        <dbReference type="PROSITE" id="PS51832"/>
    </source>
</evidence>
<dbReference type="PROSITE" id="PS51832">
    <property type="entry name" value="HD_GYP"/>
    <property type="match status" value="1"/>
</dbReference>
<dbReference type="Gene3D" id="1.10.3210.10">
    <property type="entry name" value="Hypothetical protein af1432"/>
    <property type="match status" value="1"/>
</dbReference>
<dbReference type="InterPro" id="IPR006675">
    <property type="entry name" value="HDIG_dom"/>
</dbReference>
<reference evidence="3" key="1">
    <citation type="submission" date="2017-08" db="EMBL/GenBank/DDBJ databases">
        <title>Direct submision.</title>
        <authorList>
            <person name="Kim S.-J."/>
            <person name="Rhee S.-K."/>
        </authorList>
    </citation>
    <scope>NUCLEOTIDE SEQUENCE [LARGE SCALE GENOMIC DNA]</scope>
    <source>
        <strain evidence="3">GI5</strain>
    </source>
</reference>
<dbReference type="PANTHER" id="PTHR43155:SF2">
    <property type="entry name" value="CYCLIC DI-GMP PHOSPHODIESTERASE PA4108"/>
    <property type="match status" value="1"/>
</dbReference>
<accession>A0A2K9LJX3</accession>
<dbReference type="SMART" id="SM00471">
    <property type="entry name" value="HDc"/>
    <property type="match status" value="1"/>
</dbReference>
<dbReference type="SUPFAM" id="SSF109604">
    <property type="entry name" value="HD-domain/PDEase-like"/>
    <property type="match status" value="1"/>
</dbReference>
<name>A0A2K9LJX3_9GAMM</name>
<dbReference type="AlphaFoldDB" id="A0A2K9LJX3"/>
<evidence type="ECO:0000313" key="3">
    <source>
        <dbReference type="Proteomes" id="UP000235116"/>
    </source>
</evidence>
<keyword evidence="3" id="KW-1185">Reference proteome</keyword>
<dbReference type="GO" id="GO:0008081">
    <property type="term" value="F:phosphoric diester hydrolase activity"/>
    <property type="evidence" value="ECO:0007669"/>
    <property type="project" value="UniProtKB-ARBA"/>
</dbReference>
<dbReference type="CDD" id="cd00077">
    <property type="entry name" value="HDc"/>
    <property type="match status" value="1"/>
</dbReference>
<dbReference type="EMBL" id="CP022684">
    <property type="protein sequence ID" value="AUM12553.1"/>
    <property type="molecule type" value="Genomic_DNA"/>
</dbReference>
<protein>
    <recommendedName>
        <fullName evidence="1">HD-GYP domain-containing protein</fullName>
    </recommendedName>
</protein>
<dbReference type="Pfam" id="PF13487">
    <property type="entry name" value="HD_5"/>
    <property type="match status" value="1"/>
</dbReference>
<dbReference type="InterPro" id="IPR021812">
    <property type="entry name" value="DUF3391"/>
</dbReference>
<dbReference type="InterPro" id="IPR037522">
    <property type="entry name" value="HD_GYP_dom"/>
</dbReference>
<gene>
    <name evidence="2" type="ORF">Kalk_09035</name>
</gene>
<evidence type="ECO:0000313" key="2">
    <source>
        <dbReference type="EMBL" id="AUM12553.1"/>
    </source>
</evidence>
<dbReference type="InterPro" id="IPR003607">
    <property type="entry name" value="HD/PDEase_dom"/>
</dbReference>
<dbReference type="OrthoDB" id="9816273at2"/>
<dbReference type="PANTHER" id="PTHR43155">
    <property type="entry name" value="CYCLIC DI-GMP PHOSPHODIESTERASE PA4108-RELATED"/>
    <property type="match status" value="1"/>
</dbReference>
<feature type="domain" description="HD-GYP" evidence="1">
    <location>
        <begin position="138"/>
        <end position="334"/>
    </location>
</feature>